<dbReference type="InterPro" id="IPR012617">
    <property type="entry name" value="AATF_C"/>
</dbReference>
<comment type="similarity">
    <text evidence="1">Belongs to the AATF family.</text>
</comment>
<keyword evidence="6" id="KW-1185">Reference proteome</keyword>
<dbReference type="InterPro" id="IPR025160">
    <property type="entry name" value="AATF"/>
</dbReference>
<dbReference type="PANTHER" id="PTHR15565">
    <property type="entry name" value="AATF PROTEIN APOPTOSIS ANTAGONIZING TRANSCRIPTION FACTOR"/>
    <property type="match status" value="1"/>
</dbReference>
<dbReference type="Pfam" id="PF08164">
    <property type="entry name" value="TRAUB"/>
    <property type="match status" value="1"/>
</dbReference>
<evidence type="ECO:0000256" key="1">
    <source>
        <dbReference type="ARBA" id="ARBA00008966"/>
    </source>
</evidence>
<dbReference type="AlphaFoldDB" id="A0A0S4JJ09"/>
<dbReference type="GO" id="GO:0005730">
    <property type="term" value="C:nucleolus"/>
    <property type="evidence" value="ECO:0007669"/>
    <property type="project" value="TreeGrafter"/>
</dbReference>
<dbReference type="OMA" id="EVERYHE"/>
<evidence type="ECO:0000313" key="5">
    <source>
        <dbReference type="EMBL" id="CUG90059.1"/>
    </source>
</evidence>
<feature type="domain" description="AATF leucine zipper-containing" evidence="4">
    <location>
        <begin position="207"/>
        <end position="327"/>
    </location>
</feature>
<feature type="compositionally biased region" description="Low complexity" evidence="2">
    <location>
        <begin position="147"/>
        <end position="161"/>
    </location>
</feature>
<evidence type="ECO:0000259" key="4">
    <source>
        <dbReference type="Pfam" id="PF13339"/>
    </source>
</evidence>
<reference evidence="6" key="1">
    <citation type="submission" date="2015-09" db="EMBL/GenBank/DDBJ databases">
        <authorList>
            <consortium name="Pathogen Informatics"/>
        </authorList>
    </citation>
    <scope>NUCLEOTIDE SEQUENCE [LARGE SCALE GENOMIC DNA]</scope>
    <source>
        <strain evidence="6">Lake Konstanz</strain>
    </source>
</reference>
<dbReference type="PANTHER" id="PTHR15565:SF0">
    <property type="entry name" value="PROTEIN AATF"/>
    <property type="match status" value="1"/>
</dbReference>
<evidence type="ECO:0000313" key="6">
    <source>
        <dbReference type="Proteomes" id="UP000051952"/>
    </source>
</evidence>
<accession>A0A0S4JJ09</accession>
<feature type="region of interest" description="Disordered" evidence="2">
    <location>
        <begin position="135"/>
        <end position="161"/>
    </location>
</feature>
<dbReference type="VEuPathDB" id="TriTrypDB:BSAL_24795"/>
<evidence type="ECO:0000259" key="3">
    <source>
        <dbReference type="Pfam" id="PF08164"/>
    </source>
</evidence>
<dbReference type="OrthoDB" id="278618at2759"/>
<feature type="compositionally biased region" description="Basic residues" evidence="2">
    <location>
        <begin position="59"/>
        <end position="69"/>
    </location>
</feature>
<dbReference type="InterPro" id="IPR039223">
    <property type="entry name" value="AATF/Bfr2"/>
</dbReference>
<proteinExistence type="inferred from homology"/>
<gene>
    <name evidence="5" type="ORF">BSAL_24795</name>
</gene>
<dbReference type="Proteomes" id="UP000051952">
    <property type="component" value="Unassembled WGS sequence"/>
</dbReference>
<organism evidence="5 6">
    <name type="scientific">Bodo saltans</name>
    <name type="common">Flagellated protozoan</name>
    <dbReference type="NCBI Taxonomy" id="75058"/>
    <lineage>
        <taxon>Eukaryota</taxon>
        <taxon>Discoba</taxon>
        <taxon>Euglenozoa</taxon>
        <taxon>Kinetoplastea</taxon>
        <taxon>Metakinetoplastina</taxon>
        <taxon>Eubodonida</taxon>
        <taxon>Bodonidae</taxon>
        <taxon>Bodo</taxon>
    </lineage>
</organism>
<protein>
    <submittedName>
        <fullName evidence="5">Apoptosis antagonizing transcription factor-like protein, putative</fullName>
    </submittedName>
</protein>
<evidence type="ECO:0000256" key="2">
    <source>
        <dbReference type="SAM" id="MobiDB-lite"/>
    </source>
</evidence>
<name>A0A0S4JJ09_BODSA</name>
<sequence length="492" mass="54096">MAKKKQSIHDHFSAQLGLGESGHDAQFTEEDGLFTPIDVFDGMDGGAGDEYDNDEPVTKQRRVEKHRSTKATTRLRGPLDESLAKGAYDAIPVSMSDFDSTNVDDIFGMLDEGEGDAAEGDAFEDEDEYATWLEERAKKAPRKSRRSTAAASSGGDGQQQFAGATEDDIDILQQVAALRERQLAVVAESTADNDEATARSNDDRAAALRGLLDQYNQLLKLRVRLQPVVAKMVQFPQHYSLNGFTGANKPAKEAVGRLRNDVSDVLSSLRLVANKHEAAIYETPNEDGTIRKRPREEKGANKYTSLSNFHSLIMRRADSVLTHWSSKIVQGRQKGNGNKNLQAVNQPLVDQIRAITAAKTRLFGKVQRNRLHLKILGHPEHQKSQQERAIAIAEGDFDDEIFDDGEFVRELVQHSGAAAAKLAPVLQSHQSKIASQGGVSSLSTSKVGFHRKTKGKAVNYEPRPKLVGFMTRIPQPQESEAQLSALVASLFQ</sequence>
<feature type="region of interest" description="Disordered" evidence="2">
    <location>
        <begin position="36"/>
        <end position="74"/>
    </location>
</feature>
<dbReference type="EMBL" id="CYKH01001787">
    <property type="protein sequence ID" value="CUG90059.1"/>
    <property type="molecule type" value="Genomic_DNA"/>
</dbReference>
<dbReference type="Pfam" id="PF13339">
    <property type="entry name" value="AATF-Che1"/>
    <property type="match status" value="1"/>
</dbReference>
<feature type="domain" description="Apoptosis-antagonizing transcription factor C-terminal" evidence="3">
    <location>
        <begin position="450"/>
        <end position="491"/>
    </location>
</feature>
<feature type="region of interest" description="Disordered" evidence="2">
    <location>
        <begin position="1"/>
        <end position="23"/>
    </location>
</feature>